<dbReference type="FunFam" id="3.90.550.10:FF:000130">
    <property type="entry name" value="Family 2 glycosyl transferase"/>
    <property type="match status" value="1"/>
</dbReference>
<protein>
    <submittedName>
        <fullName evidence="3">Teichuronic acid biosynthesis glycosyltransferase TuaG</fullName>
    </submittedName>
</protein>
<dbReference type="Proteomes" id="UP000252118">
    <property type="component" value="Unassembled WGS sequence"/>
</dbReference>
<name>A0A366EK28_9BACI</name>
<evidence type="ECO:0000259" key="2">
    <source>
        <dbReference type="Pfam" id="PF00535"/>
    </source>
</evidence>
<dbReference type="EMBL" id="QNRJ01000012">
    <property type="protein sequence ID" value="RBP02777.1"/>
    <property type="molecule type" value="Genomic_DNA"/>
</dbReference>
<dbReference type="AlphaFoldDB" id="A0A366EK28"/>
<dbReference type="GO" id="GO:0016758">
    <property type="term" value="F:hexosyltransferase activity"/>
    <property type="evidence" value="ECO:0007669"/>
    <property type="project" value="UniProtKB-ARBA"/>
</dbReference>
<dbReference type="PANTHER" id="PTHR22916">
    <property type="entry name" value="GLYCOSYLTRANSFERASE"/>
    <property type="match status" value="1"/>
</dbReference>
<dbReference type="InterPro" id="IPR029044">
    <property type="entry name" value="Nucleotide-diphossugar_trans"/>
</dbReference>
<feature type="domain" description="Glycosyltransferase 2-like" evidence="2">
    <location>
        <begin position="7"/>
        <end position="134"/>
    </location>
</feature>
<dbReference type="SUPFAM" id="SSF53448">
    <property type="entry name" value="Nucleotide-diphospho-sugar transferases"/>
    <property type="match status" value="1"/>
</dbReference>
<keyword evidence="3" id="KW-0808">Transferase</keyword>
<dbReference type="CDD" id="cd00761">
    <property type="entry name" value="Glyco_tranf_GTA_type"/>
    <property type="match status" value="1"/>
</dbReference>
<comment type="similarity">
    <text evidence="1">Belongs to the glycosyltransferase 2 family.</text>
</comment>
<dbReference type="Pfam" id="PF00535">
    <property type="entry name" value="Glycos_transf_2"/>
    <property type="match status" value="1"/>
</dbReference>
<sequence length="249" mass="28711">MNTPLVSIITPVYNAEKFIEETIDSVLNQTYSNWEMILINDQSPDNSKDIILSMAKQDSRIRLIDLDENSGAAIARNKGIDASNGQFIAFLDSDDLWHPQKLEKQIEFLLQNDYAFSFTSYELMEENGTKTGKTVNVPSKMEYEDLLRNTIIGCLTVILDKNKIGEIKMVDIRTRQDFVLWLNILKRGFTAYGLNEPLAYYRKVEGSISSNKVKAAKRNWQVYREIEKLSFFKSVRVFLGYAYNGWKKS</sequence>
<gene>
    <name evidence="3" type="ORF">DET59_11264</name>
</gene>
<dbReference type="OrthoDB" id="9785185at2"/>
<reference evidence="3 4" key="1">
    <citation type="submission" date="2018-06" db="EMBL/GenBank/DDBJ databases">
        <title>Freshwater and sediment microbial communities from various areas in North America, analyzing microbe dynamics in response to fracking.</title>
        <authorList>
            <person name="Lamendella R."/>
        </authorList>
    </citation>
    <scope>NUCLEOTIDE SEQUENCE [LARGE SCALE GENOMIC DNA]</scope>
    <source>
        <strain evidence="3 4">97B</strain>
    </source>
</reference>
<dbReference type="RefSeq" id="WP_113970422.1">
    <property type="nucleotide sequence ID" value="NZ_QNRJ01000012.1"/>
</dbReference>
<dbReference type="InterPro" id="IPR001173">
    <property type="entry name" value="Glyco_trans_2-like"/>
</dbReference>
<evidence type="ECO:0000313" key="4">
    <source>
        <dbReference type="Proteomes" id="UP000252118"/>
    </source>
</evidence>
<proteinExistence type="inferred from homology"/>
<dbReference type="PANTHER" id="PTHR22916:SF3">
    <property type="entry name" value="UDP-GLCNAC:BETAGAL BETA-1,3-N-ACETYLGLUCOSAMINYLTRANSFERASE-LIKE PROTEIN 1"/>
    <property type="match status" value="1"/>
</dbReference>
<evidence type="ECO:0000313" key="3">
    <source>
        <dbReference type="EMBL" id="RBP02777.1"/>
    </source>
</evidence>
<organism evidence="3 4">
    <name type="scientific">Rossellomorea aquimaris</name>
    <dbReference type="NCBI Taxonomy" id="189382"/>
    <lineage>
        <taxon>Bacteria</taxon>
        <taxon>Bacillati</taxon>
        <taxon>Bacillota</taxon>
        <taxon>Bacilli</taxon>
        <taxon>Bacillales</taxon>
        <taxon>Bacillaceae</taxon>
        <taxon>Rossellomorea</taxon>
    </lineage>
</organism>
<comment type="caution">
    <text evidence="3">The sequence shown here is derived from an EMBL/GenBank/DDBJ whole genome shotgun (WGS) entry which is preliminary data.</text>
</comment>
<accession>A0A366EK28</accession>
<dbReference type="Gene3D" id="3.90.550.10">
    <property type="entry name" value="Spore Coat Polysaccharide Biosynthesis Protein SpsA, Chain A"/>
    <property type="match status" value="1"/>
</dbReference>
<evidence type="ECO:0000256" key="1">
    <source>
        <dbReference type="ARBA" id="ARBA00006739"/>
    </source>
</evidence>